<dbReference type="EMBL" id="JBIALX010000026">
    <property type="protein sequence ID" value="MFF0458405.1"/>
    <property type="molecule type" value="Genomic_DNA"/>
</dbReference>
<gene>
    <name evidence="1" type="ORF">ACFYTH_34060</name>
</gene>
<proteinExistence type="predicted"/>
<protein>
    <submittedName>
        <fullName evidence="1">Uncharacterized protein</fullName>
    </submittedName>
</protein>
<evidence type="ECO:0000313" key="1">
    <source>
        <dbReference type="EMBL" id="MFF0458405.1"/>
    </source>
</evidence>
<reference evidence="1 2" key="1">
    <citation type="submission" date="2024-10" db="EMBL/GenBank/DDBJ databases">
        <title>The Natural Products Discovery Center: Release of the First 8490 Sequenced Strains for Exploring Actinobacteria Biosynthetic Diversity.</title>
        <authorList>
            <person name="Kalkreuter E."/>
            <person name="Kautsar S.A."/>
            <person name="Yang D."/>
            <person name="Bader C.D."/>
            <person name="Teijaro C.N."/>
            <person name="Fluegel L."/>
            <person name="Davis C.M."/>
            <person name="Simpson J.R."/>
            <person name="Lauterbach L."/>
            <person name="Steele A.D."/>
            <person name="Gui C."/>
            <person name="Meng S."/>
            <person name="Li G."/>
            <person name="Viehrig K."/>
            <person name="Ye F."/>
            <person name="Su P."/>
            <person name="Kiefer A.F."/>
            <person name="Nichols A."/>
            <person name="Cepeda A.J."/>
            <person name="Yan W."/>
            <person name="Fan B."/>
            <person name="Jiang Y."/>
            <person name="Adhikari A."/>
            <person name="Zheng C.-J."/>
            <person name="Schuster L."/>
            <person name="Cowan T.M."/>
            <person name="Smanski M.J."/>
            <person name="Chevrette M.G."/>
            <person name="De Carvalho L.P.S."/>
            <person name="Shen B."/>
        </authorList>
    </citation>
    <scope>NUCLEOTIDE SEQUENCE [LARGE SCALE GENOMIC DNA]</scope>
    <source>
        <strain evidence="1 2">NPDC004550</strain>
    </source>
</reference>
<sequence length="63" mass="6192">MADAVAAAVVLDAIYDPWLSVSRMVAGAAETIAAPVVTSVVATTGSPVDTDAGATTGARWTTA</sequence>
<dbReference type="Proteomes" id="UP001601521">
    <property type="component" value="Unassembled WGS sequence"/>
</dbReference>
<comment type="caution">
    <text evidence="1">The sequence shown here is derived from an EMBL/GenBank/DDBJ whole genome shotgun (WGS) entry which is preliminary data.</text>
</comment>
<keyword evidence="2" id="KW-1185">Reference proteome</keyword>
<organism evidence="1 2">
    <name type="scientific">Nocardia africana</name>
    <dbReference type="NCBI Taxonomy" id="134964"/>
    <lineage>
        <taxon>Bacteria</taxon>
        <taxon>Bacillati</taxon>
        <taxon>Actinomycetota</taxon>
        <taxon>Actinomycetes</taxon>
        <taxon>Mycobacteriales</taxon>
        <taxon>Nocardiaceae</taxon>
        <taxon>Nocardia</taxon>
    </lineage>
</organism>
<evidence type="ECO:0000313" key="2">
    <source>
        <dbReference type="Proteomes" id="UP001601521"/>
    </source>
</evidence>
<name>A0ABW6NTH3_9NOCA</name>
<accession>A0ABW6NTH3</accession>
<dbReference type="RefSeq" id="WP_387255958.1">
    <property type="nucleotide sequence ID" value="NZ_JBIALX010000026.1"/>
</dbReference>